<reference evidence="4 5" key="1">
    <citation type="submission" date="2018-08" db="EMBL/GenBank/DDBJ databases">
        <title>Recombination of ecologically and evolutionarily significant loci maintains genetic cohesion in the Pseudomonas syringae species complex.</title>
        <authorList>
            <person name="Dillon M."/>
            <person name="Thakur S."/>
            <person name="Almeida R.N.D."/>
            <person name="Weir B.S."/>
            <person name="Guttman D.S."/>
        </authorList>
    </citation>
    <scope>NUCLEOTIDE SEQUENCE [LARGE SCALE GENOMIC DNA]</scope>
    <source>
        <strain evidence="4 5">ICMP 8902</strain>
    </source>
</reference>
<evidence type="ECO:0000313" key="4">
    <source>
        <dbReference type="EMBL" id="RMO85960.1"/>
    </source>
</evidence>
<name>A0A3M3YTV1_9PSED</name>
<sequence length="439" mass="48194">MEMAIKIHHGPNGSYKTSGAVWDDAVPAAKAGRLIITNIRGMSSEKFNSLFPDLPDTFDLLYIDHESQEGMDRIRTWFHWVPRNAFMIFDEAQTLFPQKWTDKYVERFDFPEGMDAAKAADRPMNFLDAWTRHRHWNWDIILTTPNIKYVHTDIRQTSEAAYQHSNLMLLGKWLKFLVAKDYKEAMHSAQENRAPTDGSNIVALRKIDKRVFTLYDSTATGQHRDTMAGKNALASPRVVILLAVLVIIFGTIYWRNGTGAFSNPLSVGSPKTAAPVAQNPVPQGPAKTPNVAPNILPDKQVVPLPSVTSDPFGSYEIVIKGSITSESRGTIFVFELSKGDRTFSQTSRDMLAAGYAIFPHGGCVAELHYRGEQRTVACLGSSSSGGGEKWLGAERRAAAAGPTSSSSHSATSSGTQTPASKGASFTVVADSSRTPRTIN</sequence>
<accession>A0A3M3YTV1</accession>
<dbReference type="InterPro" id="IPR027417">
    <property type="entry name" value="P-loop_NTPase"/>
</dbReference>
<dbReference type="InterPro" id="IPR008900">
    <property type="entry name" value="Zot_N"/>
</dbReference>
<feature type="domain" description="Zona occludens toxin N-terminal" evidence="3">
    <location>
        <begin position="4"/>
        <end position="222"/>
    </location>
</feature>
<gene>
    <name evidence="4" type="ORF">ALQ33_05170</name>
</gene>
<keyword evidence="2" id="KW-1133">Transmembrane helix</keyword>
<dbReference type="AlphaFoldDB" id="A0A3M3YTV1"/>
<dbReference type="EMBL" id="RBQB01000230">
    <property type="protein sequence ID" value="RMO85960.1"/>
    <property type="molecule type" value="Genomic_DNA"/>
</dbReference>
<comment type="caution">
    <text evidence="4">The sequence shown here is derived from an EMBL/GenBank/DDBJ whole genome shotgun (WGS) entry which is preliminary data.</text>
</comment>
<feature type="transmembrane region" description="Helical" evidence="2">
    <location>
        <begin position="234"/>
        <end position="254"/>
    </location>
</feature>
<keyword evidence="2" id="KW-0472">Membrane</keyword>
<feature type="compositionally biased region" description="Low complexity" evidence="1">
    <location>
        <begin position="398"/>
        <end position="415"/>
    </location>
</feature>
<feature type="compositionally biased region" description="Polar residues" evidence="1">
    <location>
        <begin position="429"/>
        <end position="439"/>
    </location>
</feature>
<organism evidence="4 5">
    <name type="scientific">Pseudomonas syringae pv. philadelphi</name>
    <dbReference type="NCBI Taxonomy" id="251706"/>
    <lineage>
        <taxon>Bacteria</taxon>
        <taxon>Pseudomonadati</taxon>
        <taxon>Pseudomonadota</taxon>
        <taxon>Gammaproteobacteria</taxon>
        <taxon>Pseudomonadales</taxon>
        <taxon>Pseudomonadaceae</taxon>
        <taxon>Pseudomonas</taxon>
    </lineage>
</organism>
<evidence type="ECO:0000256" key="2">
    <source>
        <dbReference type="SAM" id="Phobius"/>
    </source>
</evidence>
<keyword evidence="2" id="KW-0812">Transmembrane</keyword>
<protein>
    <submittedName>
        <fullName evidence="4">Zona occludens toxin</fullName>
    </submittedName>
</protein>
<evidence type="ECO:0000256" key="1">
    <source>
        <dbReference type="SAM" id="MobiDB-lite"/>
    </source>
</evidence>
<dbReference type="Pfam" id="PF05707">
    <property type="entry name" value="Zot"/>
    <property type="match status" value="1"/>
</dbReference>
<dbReference type="Proteomes" id="UP000279372">
    <property type="component" value="Unassembled WGS sequence"/>
</dbReference>
<dbReference type="Gene3D" id="3.40.50.300">
    <property type="entry name" value="P-loop containing nucleotide triphosphate hydrolases"/>
    <property type="match status" value="1"/>
</dbReference>
<feature type="region of interest" description="Disordered" evidence="1">
    <location>
        <begin position="392"/>
        <end position="439"/>
    </location>
</feature>
<evidence type="ECO:0000259" key="3">
    <source>
        <dbReference type="Pfam" id="PF05707"/>
    </source>
</evidence>
<proteinExistence type="predicted"/>
<evidence type="ECO:0000313" key="5">
    <source>
        <dbReference type="Proteomes" id="UP000279372"/>
    </source>
</evidence>